<feature type="region of interest" description="Disordered" evidence="1">
    <location>
        <begin position="367"/>
        <end position="392"/>
    </location>
</feature>
<feature type="compositionally biased region" description="Basic residues" evidence="1">
    <location>
        <begin position="121"/>
        <end position="130"/>
    </location>
</feature>
<sequence>MRVPTRAARLIGTVGYARSFASTGALRALPWSSKRVCVGSLAIISNFRRSYAIDTSEPFRKEFSEAAAAENERGGDEAHEEDFQPSNEIDDRWEPYRRNRISSRRRSQAVRAVYAELNRMQRGHSRVAHKTRLDGRLNSRRGLRSRGAPDFVQPFIERSRRKRDEKEQGERERHEEVRRGKERGQNQPVVITINAQPGHSVSVHATVTPYSSFITSRADTAPENGPEGPGWRTSSYDKDAHVASEDGSGSVAPSATEASVSPSVSSEEKVQPPVENLGTRDEASEANERDEEEQVRGEPGVCSLCDRKSYQMTKHHLVPKSEVENAIIKRGRKKNETIPMARGINTLRALRQSSSLQAWFEHRRKQGVSSDMEVDVESEDEPKRPPKKDAKKDAVRRILWTIRAAELDPMSGWRGSHPLQAICSLVRAIISYERASVRLTRSGTSEMPPPPQSVDEGYIKKQIKTEPELKLWFEQMVSTEKKNQKSVVKPQSVENPKQIKVSKLAKDLKEVEDLEKIEDSKDVEDSKDSEDSEDVGFLRRRSILNRDGSVAATMVLFYARRLHLQGSPVHIGQSTFQEPPFSKQQELGHWARSLIKCNGAPDFDPKFAKIGR</sequence>
<evidence type="ECO:0000313" key="3">
    <source>
        <dbReference type="Proteomes" id="UP000015530"/>
    </source>
</evidence>
<dbReference type="OrthoDB" id="4850648at2759"/>
<evidence type="ECO:0000256" key="1">
    <source>
        <dbReference type="SAM" id="MobiDB-lite"/>
    </source>
</evidence>
<dbReference type="HOGENOM" id="CLU_446183_0_0_1"/>
<feature type="compositionally biased region" description="Basic and acidic residues" evidence="1">
    <location>
        <begin position="68"/>
        <end position="77"/>
    </location>
</feature>
<feature type="region of interest" description="Disordered" evidence="1">
    <location>
        <begin position="121"/>
        <end position="186"/>
    </location>
</feature>
<dbReference type="EMBL" id="AMYD01000998">
    <property type="protein sequence ID" value="EQB55129.1"/>
    <property type="molecule type" value="Genomic_DNA"/>
</dbReference>
<name>T0KSQ8_COLGC</name>
<evidence type="ECO:0000313" key="2">
    <source>
        <dbReference type="EMBL" id="EQB55129.1"/>
    </source>
</evidence>
<comment type="caution">
    <text evidence="2">The sequence shown here is derived from an EMBL/GenBank/DDBJ whole genome shotgun (WGS) entry which is preliminary data.</text>
</comment>
<feature type="compositionally biased region" description="Basic and acidic residues" evidence="1">
    <location>
        <begin position="235"/>
        <end position="244"/>
    </location>
</feature>
<protein>
    <submittedName>
        <fullName evidence="2">Uncharacterized protein</fullName>
    </submittedName>
</protein>
<gene>
    <name evidence="2" type="ORF">CGLO_04970</name>
</gene>
<dbReference type="Proteomes" id="UP000015530">
    <property type="component" value="Unassembled WGS sequence"/>
</dbReference>
<feature type="compositionally biased region" description="Basic and acidic residues" evidence="1">
    <location>
        <begin position="162"/>
        <end position="184"/>
    </location>
</feature>
<dbReference type="AlphaFoldDB" id="T0KSQ8"/>
<feature type="compositionally biased region" description="Basic and acidic residues" evidence="1">
    <location>
        <begin position="278"/>
        <end position="287"/>
    </location>
</feature>
<feature type="region of interest" description="Disordered" evidence="1">
    <location>
        <begin position="68"/>
        <end position="91"/>
    </location>
</feature>
<organism evidence="2 3">
    <name type="scientific">Colletotrichum gloeosporioides (strain Cg-14)</name>
    <name type="common">Anthracnose fungus</name>
    <name type="synonym">Glomerella cingulata</name>
    <dbReference type="NCBI Taxonomy" id="1237896"/>
    <lineage>
        <taxon>Eukaryota</taxon>
        <taxon>Fungi</taxon>
        <taxon>Dikarya</taxon>
        <taxon>Ascomycota</taxon>
        <taxon>Pezizomycotina</taxon>
        <taxon>Sordariomycetes</taxon>
        <taxon>Hypocreomycetidae</taxon>
        <taxon>Glomerellales</taxon>
        <taxon>Glomerellaceae</taxon>
        <taxon>Colletotrichum</taxon>
        <taxon>Colletotrichum gloeosporioides species complex</taxon>
    </lineage>
</organism>
<feature type="compositionally biased region" description="Basic and acidic residues" evidence="1">
    <location>
        <begin position="381"/>
        <end position="392"/>
    </location>
</feature>
<accession>T0KSQ8</accession>
<feature type="compositionally biased region" description="Low complexity" evidence="1">
    <location>
        <begin position="250"/>
        <end position="275"/>
    </location>
</feature>
<proteinExistence type="predicted"/>
<reference evidence="3" key="1">
    <citation type="journal article" date="2013" name="Mol. Plant Microbe Interact.">
        <title>Global aspects of pacC regulation of pathogenicity genes in Colletotrichum gloeosporioides as revealed by transcriptome analysis.</title>
        <authorList>
            <person name="Alkan N."/>
            <person name="Meng X."/>
            <person name="Friedlander G."/>
            <person name="Reuveni E."/>
            <person name="Sukno S."/>
            <person name="Sherman A."/>
            <person name="Thon M."/>
            <person name="Fluhr R."/>
            <person name="Prusky D."/>
        </authorList>
    </citation>
    <scope>NUCLEOTIDE SEQUENCE [LARGE SCALE GENOMIC DNA]</scope>
    <source>
        <strain evidence="3">Cg-14</strain>
    </source>
</reference>
<feature type="region of interest" description="Disordered" evidence="1">
    <location>
        <begin position="214"/>
        <end position="300"/>
    </location>
</feature>